<keyword evidence="4 7" id="KW-0472">Membrane</keyword>
<dbReference type="EMBL" id="ML005045">
    <property type="protein sequence ID" value="RKP20560.1"/>
    <property type="molecule type" value="Genomic_DNA"/>
</dbReference>
<dbReference type="PRINTS" id="PR00248">
    <property type="entry name" value="GPCRMGR"/>
</dbReference>
<feature type="transmembrane region" description="Helical" evidence="7">
    <location>
        <begin position="493"/>
        <end position="514"/>
    </location>
</feature>
<dbReference type="Gene3D" id="3.40.50.2300">
    <property type="match status" value="1"/>
</dbReference>
<evidence type="ECO:0000313" key="9">
    <source>
        <dbReference type="EMBL" id="RKP20560.1"/>
    </source>
</evidence>
<evidence type="ECO:0000256" key="4">
    <source>
        <dbReference type="ARBA" id="ARBA00023136"/>
    </source>
</evidence>
<dbReference type="InterPro" id="IPR017978">
    <property type="entry name" value="GPCR_3_C"/>
</dbReference>
<organism evidence="9 10">
    <name type="scientific">Rozella allomycis (strain CSF55)</name>
    <dbReference type="NCBI Taxonomy" id="988480"/>
    <lineage>
        <taxon>Eukaryota</taxon>
        <taxon>Fungi</taxon>
        <taxon>Fungi incertae sedis</taxon>
        <taxon>Cryptomycota</taxon>
        <taxon>Cryptomycota incertae sedis</taxon>
        <taxon>Rozella</taxon>
    </lineage>
</organism>
<evidence type="ECO:0000256" key="5">
    <source>
        <dbReference type="ARBA" id="ARBA00023170"/>
    </source>
</evidence>
<name>A0A4P9YPF6_ROZAC</name>
<dbReference type="Pfam" id="PF00003">
    <property type="entry name" value="7tm_3"/>
    <property type="match status" value="1"/>
</dbReference>
<feature type="transmembrane region" description="Helical" evidence="7">
    <location>
        <begin position="378"/>
        <end position="398"/>
    </location>
</feature>
<dbReference type="InterPro" id="IPR001828">
    <property type="entry name" value="ANF_lig-bd_rcpt"/>
</dbReference>
<evidence type="ECO:0000313" key="10">
    <source>
        <dbReference type="Proteomes" id="UP000281549"/>
    </source>
</evidence>
<dbReference type="InterPro" id="IPR028082">
    <property type="entry name" value="Peripla_BP_I"/>
</dbReference>
<keyword evidence="2 7" id="KW-0812">Transmembrane</keyword>
<dbReference type="AlphaFoldDB" id="A0A4P9YPF6"/>
<protein>
    <submittedName>
        <fullName evidence="9">Periplasmic binding protein-like I</fullName>
    </submittedName>
</protein>
<dbReference type="SUPFAM" id="SSF53822">
    <property type="entry name" value="Periplasmic binding protein-like I"/>
    <property type="match status" value="1"/>
</dbReference>
<evidence type="ECO:0000256" key="3">
    <source>
        <dbReference type="ARBA" id="ARBA00022989"/>
    </source>
</evidence>
<feature type="transmembrane region" description="Helical" evidence="7">
    <location>
        <begin position="427"/>
        <end position="447"/>
    </location>
</feature>
<dbReference type="InterPro" id="IPR050726">
    <property type="entry name" value="mGluR"/>
</dbReference>
<reference evidence="10" key="1">
    <citation type="journal article" date="2018" name="Nat. Microbiol.">
        <title>Leveraging single-cell genomics to expand the fungal tree of life.</title>
        <authorList>
            <person name="Ahrendt S.R."/>
            <person name="Quandt C.A."/>
            <person name="Ciobanu D."/>
            <person name="Clum A."/>
            <person name="Salamov A."/>
            <person name="Andreopoulos B."/>
            <person name="Cheng J.F."/>
            <person name="Woyke T."/>
            <person name="Pelin A."/>
            <person name="Henrissat B."/>
            <person name="Reynolds N.K."/>
            <person name="Benny G.L."/>
            <person name="Smith M.E."/>
            <person name="James T.Y."/>
            <person name="Grigoriev I.V."/>
        </authorList>
    </citation>
    <scope>NUCLEOTIDE SEQUENCE [LARGE SCALE GENOMIC DNA]</scope>
    <source>
        <strain evidence="10">CSF55</strain>
    </source>
</reference>
<dbReference type="PROSITE" id="PS50259">
    <property type="entry name" value="G_PROTEIN_RECEP_F3_4"/>
    <property type="match status" value="1"/>
</dbReference>
<dbReference type="Proteomes" id="UP000281549">
    <property type="component" value="Unassembled WGS sequence"/>
</dbReference>
<evidence type="ECO:0000259" key="8">
    <source>
        <dbReference type="PROSITE" id="PS50259"/>
    </source>
</evidence>
<feature type="domain" description="G-protein coupled receptors family 3 profile" evidence="8">
    <location>
        <begin position="389"/>
        <end position="484"/>
    </location>
</feature>
<evidence type="ECO:0000256" key="7">
    <source>
        <dbReference type="SAM" id="Phobius"/>
    </source>
</evidence>
<evidence type="ECO:0000256" key="6">
    <source>
        <dbReference type="ARBA" id="ARBA00023180"/>
    </source>
</evidence>
<dbReference type="Pfam" id="PF01094">
    <property type="entry name" value="ANF_receptor"/>
    <property type="match status" value="1"/>
</dbReference>
<keyword evidence="6" id="KW-0325">Glycoprotein</keyword>
<comment type="subcellular location">
    <subcellularLocation>
        <location evidence="1">Membrane</location>
        <topology evidence="1">Multi-pass membrane protein</topology>
    </subcellularLocation>
</comment>
<evidence type="ECO:0000256" key="2">
    <source>
        <dbReference type="ARBA" id="ARBA00022692"/>
    </source>
</evidence>
<feature type="transmembrane region" description="Helical" evidence="7">
    <location>
        <begin position="318"/>
        <end position="342"/>
    </location>
</feature>
<keyword evidence="5" id="KW-0675">Receptor</keyword>
<accession>A0A4P9YPF6</accession>
<dbReference type="InterPro" id="IPR000337">
    <property type="entry name" value="GPCR_3"/>
</dbReference>
<sequence length="645" mass="71016">MCCGSSTNPTLGDKTKYGNFFRTSPSDTFQADAMAQYVKNSGWKMVSLIASNDNYGQDLANQFAITAKQLGIQILSRVSFYSEDSKERILSAVQATKSVDSRIIVYFGFAVDYVKIINVAKEQGIYGAGYAWLASDGVITVFDDPIQKNEIEGSIIFIAKEGQGPIYDEIKSMWPQGVYQTNSPIAINTTSTIPGVYSMAMASCLDLLIHGLDRIFKSSNLNSIDNLINKTYHNQIRVPETFQFNDLMTPSGNVILDANGERIGDYSVYNGINGTAQLVATWRIAMVYPGDAIDPYEVAQYVDSSSPVGTLSHALGSIGLISIFATFSFYFISTIAFLQLFVMPGLPTKASCVADSFLLAVAFSLLYQGSKWTDSKVLLLGSSLTIPVIFIVIIWNAVDSPSPVVKMGSSRHDYYWTCSSSSPDNQITFLTLILVYCGLILLMNLFMALKTRHVPAKFQETKILALSIYNVTMVLAFVIPMLVSNVLGFQASFLVKLFIIAYIAFFNLISSFLFKLPATKASKLSLGKIDGEMSKDWKAFTKVQVKSSGLFSEFKLKALVLSTDGNSIHLLEYKRNNEDSNISPGGISISWFSFLAIIVSDESFQKWSKIFENWQAKVAGMTIHNTSQFLVSGGFNSSVSNVPKQ</sequence>
<dbReference type="GO" id="GO:0016020">
    <property type="term" value="C:membrane"/>
    <property type="evidence" value="ECO:0007669"/>
    <property type="project" value="UniProtKB-SubCell"/>
</dbReference>
<proteinExistence type="predicted"/>
<gene>
    <name evidence="9" type="ORF">ROZALSC1DRAFT_27960</name>
</gene>
<feature type="transmembrane region" description="Helical" evidence="7">
    <location>
        <begin position="468"/>
        <end position="487"/>
    </location>
</feature>
<evidence type="ECO:0000256" key="1">
    <source>
        <dbReference type="ARBA" id="ARBA00004141"/>
    </source>
</evidence>
<dbReference type="PANTHER" id="PTHR24060">
    <property type="entry name" value="METABOTROPIC GLUTAMATE RECEPTOR"/>
    <property type="match status" value="1"/>
</dbReference>
<dbReference type="GO" id="GO:0004930">
    <property type="term" value="F:G protein-coupled receptor activity"/>
    <property type="evidence" value="ECO:0007669"/>
    <property type="project" value="InterPro"/>
</dbReference>
<keyword evidence="3 7" id="KW-1133">Transmembrane helix</keyword>